<organism evidence="2 3">
    <name type="scientific">Pleuronectes platessa</name>
    <name type="common">European plaice</name>
    <dbReference type="NCBI Taxonomy" id="8262"/>
    <lineage>
        <taxon>Eukaryota</taxon>
        <taxon>Metazoa</taxon>
        <taxon>Chordata</taxon>
        <taxon>Craniata</taxon>
        <taxon>Vertebrata</taxon>
        <taxon>Euteleostomi</taxon>
        <taxon>Actinopterygii</taxon>
        <taxon>Neopterygii</taxon>
        <taxon>Teleostei</taxon>
        <taxon>Neoteleostei</taxon>
        <taxon>Acanthomorphata</taxon>
        <taxon>Carangaria</taxon>
        <taxon>Pleuronectiformes</taxon>
        <taxon>Pleuronectoidei</taxon>
        <taxon>Pleuronectidae</taxon>
        <taxon>Pleuronectes</taxon>
    </lineage>
</organism>
<comment type="caution">
    <text evidence="2">The sequence shown here is derived from an EMBL/GenBank/DDBJ whole genome shotgun (WGS) entry which is preliminary data.</text>
</comment>
<keyword evidence="3" id="KW-1185">Reference proteome</keyword>
<evidence type="ECO:0000256" key="1">
    <source>
        <dbReference type="SAM" id="MobiDB-lite"/>
    </source>
</evidence>
<proteinExistence type="predicted"/>
<feature type="region of interest" description="Disordered" evidence="1">
    <location>
        <begin position="1"/>
        <end position="22"/>
    </location>
</feature>
<protein>
    <submittedName>
        <fullName evidence="2">Uncharacterized protein</fullName>
    </submittedName>
</protein>
<accession>A0A9N7VU51</accession>
<name>A0A9N7VU51_PLEPL</name>
<gene>
    <name evidence="2" type="ORF">PLEPLA_LOCUS43565</name>
</gene>
<dbReference type="EMBL" id="CADEAL010004269">
    <property type="protein sequence ID" value="CAB1455784.1"/>
    <property type="molecule type" value="Genomic_DNA"/>
</dbReference>
<dbReference type="AlphaFoldDB" id="A0A9N7VU51"/>
<reference evidence="2" key="1">
    <citation type="submission" date="2020-03" db="EMBL/GenBank/DDBJ databases">
        <authorList>
            <person name="Weist P."/>
        </authorList>
    </citation>
    <scope>NUCLEOTIDE SEQUENCE</scope>
</reference>
<evidence type="ECO:0000313" key="2">
    <source>
        <dbReference type="EMBL" id="CAB1455784.1"/>
    </source>
</evidence>
<sequence length="99" mass="10955">MEAGGGAVAERQQRSGGGASRCRKASMCMKRLLHLFNRRPLAASSSQCFPVGGILDMNLIVFRENAPQTGKSIKASEPRCYLSLSEERWQREEEVVQVV</sequence>
<dbReference type="Proteomes" id="UP001153269">
    <property type="component" value="Unassembled WGS sequence"/>
</dbReference>
<evidence type="ECO:0000313" key="3">
    <source>
        <dbReference type="Proteomes" id="UP001153269"/>
    </source>
</evidence>